<evidence type="ECO:0000256" key="1">
    <source>
        <dbReference type="ARBA" id="ARBA00023015"/>
    </source>
</evidence>
<dbReference type="EMBL" id="HG964446">
    <property type="protein sequence ID" value="CDO87473.1"/>
    <property type="molecule type" value="Genomic_DNA"/>
</dbReference>
<dbReference type="Pfam" id="PF21993">
    <property type="entry name" value="TetR_C_13_2"/>
    <property type="match status" value="1"/>
</dbReference>
<reference evidence="6" key="1">
    <citation type="journal article" date="2014" name="Genome Announc.">
        <title>Draft Genome Sequence of Mycobacterium triplex DSM 44626.</title>
        <authorList>
            <person name="Sassi M."/>
            <person name="Croce O."/>
            <person name="Robert C."/>
            <person name="Raoult D."/>
            <person name="Drancourt M."/>
        </authorList>
    </citation>
    <scope>NUCLEOTIDE SEQUENCE [LARGE SCALE GENOMIC DNA]</scope>
    <source>
        <strain evidence="6">DSM 44626</strain>
    </source>
</reference>
<protein>
    <submittedName>
        <fullName evidence="6">Transcriptional regulator</fullName>
    </submittedName>
</protein>
<reference evidence="6" key="2">
    <citation type="submission" date="2014-04" db="EMBL/GenBank/DDBJ databases">
        <authorList>
            <person name="Urmite Genomes U."/>
        </authorList>
    </citation>
    <scope>NUCLEOTIDE SEQUENCE</scope>
    <source>
        <strain evidence="6">DSM 44626</strain>
    </source>
</reference>
<evidence type="ECO:0000256" key="2">
    <source>
        <dbReference type="ARBA" id="ARBA00023125"/>
    </source>
</evidence>
<evidence type="ECO:0000313" key="6">
    <source>
        <dbReference type="EMBL" id="CDO87473.1"/>
    </source>
</evidence>
<dbReference type="AlphaFoldDB" id="A0A024JW59"/>
<keyword evidence="1" id="KW-0805">Transcription regulation</keyword>
<feature type="DNA-binding region" description="H-T-H motif" evidence="4">
    <location>
        <begin position="32"/>
        <end position="51"/>
    </location>
</feature>
<sequence length="200" mass="20862">MMDDMPKRSDSKDRMIAAARRLFREHGYFGTALSDVVAESSAPRGSLYFHFPGGKEELATEVALVHSADTIAHINRAAGATSTAAELIAAFIGRPRDELMASDYREGCAVAPIVIESTPASAQLSDTARRGFGDVIATLAARLGEKGIPDDGARHLAVNAVTAMEGALILGRVLRSPEPFDAAIAALTASAEAAAGSPAR</sequence>
<feature type="domain" description="HTH tetR-type" evidence="5">
    <location>
        <begin position="9"/>
        <end position="69"/>
    </location>
</feature>
<dbReference type="PROSITE" id="PS50977">
    <property type="entry name" value="HTH_TETR_2"/>
    <property type="match status" value="1"/>
</dbReference>
<dbReference type="PRINTS" id="PR00455">
    <property type="entry name" value="HTHTETR"/>
</dbReference>
<organism evidence="6">
    <name type="scientific">Mycobacterium triplex</name>
    <dbReference type="NCBI Taxonomy" id="47839"/>
    <lineage>
        <taxon>Bacteria</taxon>
        <taxon>Bacillati</taxon>
        <taxon>Actinomycetota</taxon>
        <taxon>Actinomycetes</taxon>
        <taxon>Mycobacteriales</taxon>
        <taxon>Mycobacteriaceae</taxon>
        <taxon>Mycobacterium</taxon>
        <taxon>Mycobacterium simiae complex</taxon>
    </lineage>
</organism>
<dbReference type="InterPro" id="IPR036271">
    <property type="entry name" value="Tet_transcr_reg_TetR-rel_C_sf"/>
</dbReference>
<dbReference type="Proteomes" id="UP000028880">
    <property type="component" value="Unassembled WGS sequence"/>
</dbReference>
<evidence type="ECO:0000256" key="3">
    <source>
        <dbReference type="ARBA" id="ARBA00023163"/>
    </source>
</evidence>
<dbReference type="InterPro" id="IPR054156">
    <property type="entry name" value="YxaF_TetR_C"/>
</dbReference>
<dbReference type="Gene3D" id="1.10.357.10">
    <property type="entry name" value="Tetracycline Repressor, domain 2"/>
    <property type="match status" value="1"/>
</dbReference>
<dbReference type="STRING" id="47839.BN973_01827"/>
<dbReference type="HOGENOM" id="CLU_069356_28_1_11"/>
<dbReference type="eggNOG" id="COG1309">
    <property type="taxonomic scope" value="Bacteria"/>
</dbReference>
<gene>
    <name evidence="6" type="ORF">BN973_01827</name>
</gene>
<dbReference type="PANTHER" id="PTHR47506:SF3">
    <property type="entry name" value="HTH-TYPE TRANSCRIPTIONAL REGULATOR LMRA"/>
    <property type="match status" value="1"/>
</dbReference>
<name>A0A024JW59_9MYCO</name>
<dbReference type="Pfam" id="PF00440">
    <property type="entry name" value="TetR_N"/>
    <property type="match status" value="1"/>
</dbReference>
<dbReference type="InterPro" id="IPR009057">
    <property type="entry name" value="Homeodomain-like_sf"/>
</dbReference>
<dbReference type="PANTHER" id="PTHR47506">
    <property type="entry name" value="TRANSCRIPTIONAL REGULATORY PROTEIN"/>
    <property type="match status" value="1"/>
</dbReference>
<accession>A0A024JW59</accession>
<proteinExistence type="predicted"/>
<dbReference type="GO" id="GO:0003677">
    <property type="term" value="F:DNA binding"/>
    <property type="evidence" value="ECO:0007669"/>
    <property type="project" value="UniProtKB-UniRule"/>
</dbReference>
<dbReference type="SUPFAM" id="SSF46689">
    <property type="entry name" value="Homeodomain-like"/>
    <property type="match status" value="1"/>
</dbReference>
<keyword evidence="3" id="KW-0804">Transcription</keyword>
<dbReference type="InterPro" id="IPR001647">
    <property type="entry name" value="HTH_TetR"/>
</dbReference>
<dbReference type="SUPFAM" id="SSF48498">
    <property type="entry name" value="Tetracyclin repressor-like, C-terminal domain"/>
    <property type="match status" value="1"/>
</dbReference>
<evidence type="ECO:0000259" key="5">
    <source>
        <dbReference type="PROSITE" id="PS50977"/>
    </source>
</evidence>
<evidence type="ECO:0000256" key="4">
    <source>
        <dbReference type="PROSITE-ProRule" id="PRU00335"/>
    </source>
</evidence>
<keyword evidence="2 4" id="KW-0238">DNA-binding</keyword>